<accession>A0ACB9L4K2</accession>
<organism evidence="1 2">
    <name type="scientific">Melastoma candidum</name>
    <dbReference type="NCBI Taxonomy" id="119954"/>
    <lineage>
        <taxon>Eukaryota</taxon>
        <taxon>Viridiplantae</taxon>
        <taxon>Streptophyta</taxon>
        <taxon>Embryophyta</taxon>
        <taxon>Tracheophyta</taxon>
        <taxon>Spermatophyta</taxon>
        <taxon>Magnoliopsida</taxon>
        <taxon>eudicotyledons</taxon>
        <taxon>Gunneridae</taxon>
        <taxon>Pentapetalae</taxon>
        <taxon>rosids</taxon>
        <taxon>malvids</taxon>
        <taxon>Myrtales</taxon>
        <taxon>Melastomataceae</taxon>
        <taxon>Melastomatoideae</taxon>
        <taxon>Melastomateae</taxon>
        <taxon>Melastoma</taxon>
    </lineage>
</organism>
<reference evidence="2" key="1">
    <citation type="journal article" date="2023" name="Front. Plant Sci.">
        <title>Chromosomal-level genome assembly of Melastoma candidum provides insights into trichome evolution.</title>
        <authorList>
            <person name="Zhong Y."/>
            <person name="Wu W."/>
            <person name="Sun C."/>
            <person name="Zou P."/>
            <person name="Liu Y."/>
            <person name="Dai S."/>
            <person name="Zhou R."/>
        </authorList>
    </citation>
    <scope>NUCLEOTIDE SEQUENCE [LARGE SCALE GENOMIC DNA]</scope>
</reference>
<dbReference type="EMBL" id="CM042891">
    <property type="protein sequence ID" value="KAI4304328.1"/>
    <property type="molecule type" value="Genomic_DNA"/>
</dbReference>
<dbReference type="Proteomes" id="UP001057402">
    <property type="component" value="Chromosome 12"/>
</dbReference>
<proteinExistence type="predicted"/>
<evidence type="ECO:0000313" key="2">
    <source>
        <dbReference type="Proteomes" id="UP001057402"/>
    </source>
</evidence>
<name>A0ACB9L4K2_9MYRT</name>
<comment type="caution">
    <text evidence="1">The sequence shown here is derived from an EMBL/GenBank/DDBJ whole genome shotgun (WGS) entry which is preliminary data.</text>
</comment>
<evidence type="ECO:0000313" key="1">
    <source>
        <dbReference type="EMBL" id="KAI4304328.1"/>
    </source>
</evidence>
<gene>
    <name evidence="1" type="ORF">MLD38_039858</name>
</gene>
<protein>
    <submittedName>
        <fullName evidence="1">Uncharacterized protein</fullName>
    </submittedName>
</protein>
<sequence length="267" mass="29384">MSGSLGPVKLVLISLGVLSTAIVINYKGREFSATRFPVFRSMVLAWMKPPLLFVILNGIILILAVSVKLFDQDAGVLFPPAPAMPAPVPASYLEEEVDILTEEADDDFQEVHVVVEDRSNSMIGRDPSLEEVVGHNLGRVRPPVTVWPKGNLVKDNPPSIIQVKSVVGSVEGNDTRVLRTSKSHRYSSPSMDSVWRAITRAKANVDDDFKTRENFFAPNIPQGIPKLIKKSETLRGRTDHLRNAPFGRGRSRAGTFEGDTSPNTFSH</sequence>
<keyword evidence="2" id="KW-1185">Reference proteome</keyword>